<dbReference type="Proteomes" id="UP001202248">
    <property type="component" value="Unassembled WGS sequence"/>
</dbReference>
<comment type="caution">
    <text evidence="1">The sequence shown here is derived from an EMBL/GenBank/DDBJ whole genome shotgun (WGS) entry which is preliminary data.</text>
</comment>
<dbReference type="EMBL" id="JAKWBL010000004">
    <property type="protein sequence ID" value="MCH5600297.1"/>
    <property type="molecule type" value="Genomic_DNA"/>
</dbReference>
<gene>
    <name evidence="1" type="ORF">MKP09_21435</name>
</gene>
<evidence type="ECO:0000313" key="1">
    <source>
        <dbReference type="EMBL" id="MCH5600297.1"/>
    </source>
</evidence>
<keyword evidence="2" id="KW-1185">Reference proteome</keyword>
<evidence type="ECO:0008006" key="3">
    <source>
        <dbReference type="Google" id="ProtNLM"/>
    </source>
</evidence>
<sequence>MKTLKAYAIVNATTNLDSFKKIIESFDALSLIYETQAESAISAFNHNSFDLLIIDKALPHEDYNKLHKIADVLHPDAALVAFVMTDEEYIRYKLAGLMAKWMEANTERKTNFIDDPKM</sequence>
<organism evidence="1 2">
    <name type="scientific">Niabella ginsengisoli</name>
    <dbReference type="NCBI Taxonomy" id="522298"/>
    <lineage>
        <taxon>Bacteria</taxon>
        <taxon>Pseudomonadati</taxon>
        <taxon>Bacteroidota</taxon>
        <taxon>Chitinophagia</taxon>
        <taxon>Chitinophagales</taxon>
        <taxon>Chitinophagaceae</taxon>
        <taxon>Niabella</taxon>
    </lineage>
</organism>
<evidence type="ECO:0000313" key="2">
    <source>
        <dbReference type="Proteomes" id="UP001202248"/>
    </source>
</evidence>
<protein>
    <recommendedName>
        <fullName evidence="3">Response regulator</fullName>
    </recommendedName>
</protein>
<proteinExistence type="predicted"/>
<accession>A0ABS9SPL9</accession>
<name>A0ABS9SPL9_9BACT</name>
<reference evidence="1 2" key="1">
    <citation type="submission" date="2022-02" db="EMBL/GenBank/DDBJ databases">
        <authorList>
            <person name="Min J."/>
        </authorList>
    </citation>
    <scope>NUCLEOTIDE SEQUENCE [LARGE SCALE GENOMIC DNA]</scope>
    <source>
        <strain evidence="1 2">GR10-1</strain>
    </source>
</reference>
<dbReference type="RefSeq" id="WP_240832299.1">
    <property type="nucleotide sequence ID" value="NZ_JAKWBL010000004.1"/>
</dbReference>